<comment type="similarity">
    <text evidence="2">Belongs to the glutamine synthetase family.</text>
</comment>
<reference evidence="4 5" key="1">
    <citation type="submission" date="2021-06" db="EMBL/GenBank/DDBJ databases">
        <title>Sphingomonas sp. XMGL2, whole genome shotgun sequencing project.</title>
        <authorList>
            <person name="Zhao G."/>
            <person name="Shen L."/>
        </authorList>
    </citation>
    <scope>NUCLEOTIDE SEQUENCE [LARGE SCALE GENOMIC DNA]</scope>
    <source>
        <strain evidence="4 5">XMGL2</strain>
    </source>
</reference>
<feature type="domain" description="GS catalytic" evidence="3">
    <location>
        <begin position="129"/>
        <end position="468"/>
    </location>
</feature>
<name>A0ABS6BJV6_9SPHN</name>
<evidence type="ECO:0000256" key="2">
    <source>
        <dbReference type="PROSITE-ProRule" id="PRU01331"/>
    </source>
</evidence>
<sequence length="468" mass="50939">MTEASSPPHPGFVASAEEARAFLAAHPHIQFFEVFFTNMSGVPRGKRLRRHELMAVYDYGRFLPGSILVVDITGRDVEETGLVWEDGDADRRARPVPGGIVPAPWLGEDVAQVATSLHELDGTACELDPRVILSRVLDRFAADGLTPVVACELEFYLVDAERGPDGAVRLPLSELTGRRAEGTHVYGLPEIEDAAPFLRDLWQTCDAQNIPLEGVISECAPGQLELTLRHKADALRAADEAVFYKRAAKGVARRHGCEATFMAKPWSDAAGSGLHLHVSIEDGSGANAFASEDPAGTEMLRHAIGGMKALLAESMAIFAPHMNSFRRFRPNSYAPVAPTWGVNNRTVALRVPAGLPHTRHVEHRVAGADANPYLALAALLAAVHHGITNRIDPGPPVTGDGYAAAREMGASLPTNWFDAVERFAGSAILRDYLGERFVDMFTTVKRTEQARFFEVVSPLDHDWYLQSA</sequence>
<evidence type="ECO:0000313" key="4">
    <source>
        <dbReference type="EMBL" id="MBU3077917.1"/>
    </source>
</evidence>
<evidence type="ECO:0000259" key="3">
    <source>
        <dbReference type="PROSITE" id="PS51987"/>
    </source>
</evidence>
<evidence type="ECO:0000313" key="5">
    <source>
        <dbReference type="Proteomes" id="UP000776276"/>
    </source>
</evidence>
<evidence type="ECO:0000256" key="1">
    <source>
        <dbReference type="ARBA" id="ARBA00022598"/>
    </source>
</evidence>
<keyword evidence="5" id="KW-1185">Reference proteome</keyword>
<keyword evidence="1" id="KW-0436">Ligase</keyword>
<dbReference type="EMBL" id="JAHKRT010000004">
    <property type="protein sequence ID" value="MBU3077917.1"/>
    <property type="molecule type" value="Genomic_DNA"/>
</dbReference>
<proteinExistence type="inferred from homology"/>
<dbReference type="PANTHER" id="PTHR43785:SF12">
    <property type="entry name" value="TYPE-1 GLUTAMINE SYNTHETASE 2"/>
    <property type="match status" value="1"/>
</dbReference>
<dbReference type="PANTHER" id="PTHR43785">
    <property type="entry name" value="GAMMA-GLUTAMYLPUTRESCINE SYNTHETASE"/>
    <property type="match status" value="1"/>
</dbReference>
<dbReference type="SMART" id="SM01230">
    <property type="entry name" value="Gln-synt_C"/>
    <property type="match status" value="1"/>
</dbReference>
<comment type="caution">
    <text evidence="4">The sequence shown here is derived from an EMBL/GenBank/DDBJ whole genome shotgun (WGS) entry which is preliminary data.</text>
</comment>
<dbReference type="Pfam" id="PF00120">
    <property type="entry name" value="Gln-synt_C"/>
    <property type="match status" value="1"/>
</dbReference>
<dbReference type="InterPro" id="IPR008146">
    <property type="entry name" value="Gln_synth_cat_dom"/>
</dbReference>
<protein>
    <submittedName>
        <fullName evidence="4">Glutamine synthetase family protein</fullName>
    </submittedName>
</protein>
<organism evidence="4 5">
    <name type="scientific">Sphingomonas quercus</name>
    <dbReference type="NCBI Taxonomy" id="2842451"/>
    <lineage>
        <taxon>Bacteria</taxon>
        <taxon>Pseudomonadati</taxon>
        <taxon>Pseudomonadota</taxon>
        <taxon>Alphaproteobacteria</taxon>
        <taxon>Sphingomonadales</taxon>
        <taxon>Sphingomonadaceae</taxon>
        <taxon>Sphingomonas</taxon>
    </lineage>
</organism>
<dbReference type="RefSeq" id="WP_216323262.1">
    <property type="nucleotide sequence ID" value="NZ_JAHKRT010000004.1"/>
</dbReference>
<dbReference type="PROSITE" id="PS51987">
    <property type="entry name" value="GS_CATALYTIC"/>
    <property type="match status" value="1"/>
</dbReference>
<gene>
    <name evidence="4" type="ORF">KOF26_08575</name>
</gene>
<accession>A0ABS6BJV6</accession>
<dbReference type="Proteomes" id="UP000776276">
    <property type="component" value="Unassembled WGS sequence"/>
</dbReference>